<evidence type="ECO:0000259" key="13">
    <source>
        <dbReference type="SMART" id="SM00235"/>
    </source>
</evidence>
<dbReference type="InterPro" id="IPR050557">
    <property type="entry name" value="RTX_toxin/Mannuronan_C5-epim"/>
</dbReference>
<dbReference type="InterPro" id="IPR018511">
    <property type="entry name" value="Hemolysin-typ_Ca-bd_CS"/>
</dbReference>
<dbReference type="Gene3D" id="2.150.10.10">
    <property type="entry name" value="Serralysin-like metalloprotease, C-terminal"/>
    <property type="match status" value="2"/>
</dbReference>
<dbReference type="InterPro" id="IPR013858">
    <property type="entry name" value="Peptidase_M10B_C"/>
</dbReference>
<sequence length="542" mass="62070">MSTTRQDISLENLENNDIIKLIKSFKPLRRWKKQDLNSDFTEVTYSFPDWSNLRENEYKTITTLNEYQQEFAEKILQLWSDVANIKFIKKGNKYDTNIKFGVYNNVNEITKETSHLVKGVATFPLNNIDPSKKIEKITDYSNGGHVWINISTTIRIKKLNKNKITPEQKHEIDSFKEKSDNIKYYYTETDSHITLYKNNNKDGHINNQPIILQKGNKDTQTYIHEIGHAIGLPHTFRGNDCNNPDIEENSFKYSVMTYRYPKIEEADLGGLFPMSPLLIDIYVIQKFYGINLMTRTGDTVYGFNSNTQRDCYSLTTPDDVIISCIWDAGGIDTLNFYKYNAQQKIDLNEGAFSDIGGLRSNLSIAYGAVIENAIGGINDDIIIGNRTNNHLYGNNGNDTIYGNKGNDVLYGGKGDDWLYGGEDDDILYGSDGNDILWDDKGCNQFSGGKGKDIFILGLNNHNNHNKIMDFNINDDRLLFSDRNKNTFSIKDLVEDKKIIISINYHNIENTTRLSISKEIQSIKYIHTIDLVGNFSFDDIFNI</sequence>
<keyword evidence="11" id="KW-0862">Zinc</keyword>
<evidence type="ECO:0000256" key="11">
    <source>
        <dbReference type="ARBA" id="ARBA00022833"/>
    </source>
</evidence>
<evidence type="ECO:0000313" key="14">
    <source>
        <dbReference type="EMBL" id="QIF90768.1"/>
    </source>
</evidence>
<dbReference type="InterPro" id="IPR001343">
    <property type="entry name" value="Hemolysn_Ca-bd"/>
</dbReference>
<dbReference type="SUPFAM" id="SSF55486">
    <property type="entry name" value="Metalloproteases ('zincins'), catalytic domain"/>
    <property type="match status" value="1"/>
</dbReference>
<organism evidence="14 15">
    <name type="scientific">Proteus terrae subsp. cibarius</name>
    <dbReference type="NCBI Taxonomy" id="626774"/>
    <lineage>
        <taxon>Bacteria</taxon>
        <taxon>Pseudomonadati</taxon>
        <taxon>Pseudomonadota</taxon>
        <taxon>Gammaproteobacteria</taxon>
        <taxon>Enterobacterales</taxon>
        <taxon>Morganellaceae</taxon>
        <taxon>Proteus</taxon>
    </lineage>
</organism>
<dbReference type="InterPro" id="IPR006026">
    <property type="entry name" value="Peptidase_Metallo"/>
</dbReference>
<dbReference type="Gene3D" id="3.40.390.10">
    <property type="entry name" value="Collagenase (Catalytic Domain)"/>
    <property type="match status" value="1"/>
</dbReference>
<comment type="subcellular location">
    <subcellularLocation>
        <location evidence="3">Secreted</location>
    </subcellularLocation>
</comment>
<dbReference type="Pfam" id="PF08548">
    <property type="entry name" value="Peptidase_M10_C"/>
    <property type="match status" value="1"/>
</dbReference>
<keyword evidence="14" id="KW-0482">Metalloprotease</keyword>
<evidence type="ECO:0000256" key="1">
    <source>
        <dbReference type="ARBA" id="ARBA00001609"/>
    </source>
</evidence>
<evidence type="ECO:0000256" key="10">
    <source>
        <dbReference type="ARBA" id="ARBA00022801"/>
    </source>
</evidence>
<dbReference type="GO" id="GO:0008237">
    <property type="term" value="F:metallopeptidase activity"/>
    <property type="evidence" value="ECO:0007669"/>
    <property type="project" value="UniProtKB-KW"/>
</dbReference>
<dbReference type="EMBL" id="CP047340">
    <property type="protein sequence ID" value="QIF90768.1"/>
    <property type="molecule type" value="Genomic_DNA"/>
</dbReference>
<comment type="similarity">
    <text evidence="4">Belongs to the peptidase M10B family.</text>
</comment>
<proteinExistence type="inferred from homology"/>
<keyword evidence="7" id="KW-0645">Protease</keyword>
<comment type="cofactor">
    <cofactor evidence="2">
        <name>Ca(2+)</name>
        <dbReference type="ChEBI" id="CHEBI:29108"/>
    </cofactor>
</comment>
<dbReference type="InterPro" id="IPR011049">
    <property type="entry name" value="Serralysin-like_metalloprot_C"/>
</dbReference>
<evidence type="ECO:0000256" key="12">
    <source>
        <dbReference type="ARBA" id="ARBA00022837"/>
    </source>
</evidence>
<evidence type="ECO:0000256" key="9">
    <source>
        <dbReference type="ARBA" id="ARBA00022737"/>
    </source>
</evidence>
<gene>
    <name evidence="14" type="ORF">GTH23_12330</name>
</gene>
<evidence type="ECO:0000256" key="8">
    <source>
        <dbReference type="ARBA" id="ARBA00022723"/>
    </source>
</evidence>
<dbReference type="Pfam" id="PF00353">
    <property type="entry name" value="HemolysinCabind"/>
    <property type="match status" value="1"/>
</dbReference>
<evidence type="ECO:0000256" key="3">
    <source>
        <dbReference type="ARBA" id="ARBA00004613"/>
    </source>
</evidence>
<keyword evidence="12" id="KW-0106">Calcium</keyword>
<keyword evidence="8" id="KW-0479">Metal-binding</keyword>
<evidence type="ECO:0000256" key="7">
    <source>
        <dbReference type="ARBA" id="ARBA00022670"/>
    </source>
</evidence>
<reference evidence="14 15" key="1">
    <citation type="submission" date="2020-01" db="EMBL/GenBank/DDBJ databases">
        <title>The genomic epidemiology of tigecycline resistance gene tet(X) variants in a swine farm in China.</title>
        <authorList>
            <person name="Peng K."/>
            <person name="Li R."/>
        </authorList>
    </citation>
    <scope>NUCLEOTIDE SEQUENCE [LARGE SCALE GENOMIC DNA]</scope>
    <source>
        <strain evidence="14 15">ZF1</strain>
    </source>
</reference>
<dbReference type="EC" id="3.4.24.40" evidence="5"/>
<protein>
    <recommendedName>
        <fullName evidence="5">serralysin</fullName>
        <ecNumber evidence="5">3.4.24.40</ecNumber>
    </recommendedName>
</protein>
<dbReference type="Proteomes" id="UP000501338">
    <property type="component" value="Chromosome"/>
</dbReference>
<evidence type="ECO:0000256" key="6">
    <source>
        <dbReference type="ARBA" id="ARBA00022525"/>
    </source>
</evidence>
<dbReference type="PANTHER" id="PTHR38340:SF1">
    <property type="entry name" value="S-LAYER PROTEIN"/>
    <property type="match status" value="1"/>
</dbReference>
<dbReference type="PROSITE" id="PS00330">
    <property type="entry name" value="HEMOLYSIN_CALCIUM"/>
    <property type="match status" value="2"/>
</dbReference>
<comment type="catalytic activity">
    <reaction evidence="1">
        <text>Preferential cleavage of bonds with hydrophobic residues in P1'.</text>
        <dbReference type="EC" id="3.4.24.40"/>
    </reaction>
</comment>
<evidence type="ECO:0000256" key="5">
    <source>
        <dbReference type="ARBA" id="ARBA00012422"/>
    </source>
</evidence>
<dbReference type="RefSeq" id="WP_075672320.1">
    <property type="nucleotide sequence ID" value="NZ_CP045008.1"/>
</dbReference>
<evidence type="ECO:0000256" key="4">
    <source>
        <dbReference type="ARBA" id="ARBA00009490"/>
    </source>
</evidence>
<dbReference type="InterPro" id="IPR034033">
    <property type="entry name" value="Serralysin-like"/>
</dbReference>
<name>A0ABX6JNJ7_9GAMM</name>
<dbReference type="SMART" id="SM00235">
    <property type="entry name" value="ZnMc"/>
    <property type="match status" value="1"/>
</dbReference>
<dbReference type="CDD" id="cd04277">
    <property type="entry name" value="ZnMc_serralysin_like"/>
    <property type="match status" value="1"/>
</dbReference>
<dbReference type="PRINTS" id="PR00313">
    <property type="entry name" value="CABNDNGRPT"/>
</dbReference>
<dbReference type="InterPro" id="IPR024079">
    <property type="entry name" value="MetalloPept_cat_dom_sf"/>
</dbReference>
<feature type="domain" description="Peptidase metallopeptidase" evidence="13">
    <location>
        <begin position="27"/>
        <end position="274"/>
    </location>
</feature>
<keyword evidence="6" id="KW-0964">Secreted</keyword>
<keyword evidence="15" id="KW-1185">Reference proteome</keyword>
<dbReference type="PANTHER" id="PTHR38340">
    <property type="entry name" value="S-LAYER PROTEIN"/>
    <property type="match status" value="1"/>
</dbReference>
<evidence type="ECO:0000313" key="15">
    <source>
        <dbReference type="Proteomes" id="UP000501338"/>
    </source>
</evidence>
<dbReference type="SUPFAM" id="SSF51120">
    <property type="entry name" value="beta-Roll"/>
    <property type="match status" value="2"/>
</dbReference>
<dbReference type="InterPro" id="IPR001818">
    <property type="entry name" value="Pept_M10_metallopeptidase"/>
</dbReference>
<accession>A0ABX6JNJ7</accession>
<dbReference type="Pfam" id="PF00413">
    <property type="entry name" value="Peptidase_M10"/>
    <property type="match status" value="1"/>
</dbReference>
<keyword evidence="9" id="KW-0677">Repeat</keyword>
<keyword evidence="10" id="KW-0378">Hydrolase</keyword>
<evidence type="ECO:0000256" key="2">
    <source>
        <dbReference type="ARBA" id="ARBA00001913"/>
    </source>
</evidence>